<keyword evidence="3" id="KW-1185">Reference proteome</keyword>
<feature type="region of interest" description="Disordered" evidence="1">
    <location>
        <begin position="1"/>
        <end position="24"/>
    </location>
</feature>
<dbReference type="Proteomes" id="UP000250043">
    <property type="component" value="Unassembled WGS sequence"/>
</dbReference>
<protein>
    <submittedName>
        <fullName evidence="2">Uncharacterized protein</fullName>
    </submittedName>
</protein>
<evidence type="ECO:0000313" key="3">
    <source>
        <dbReference type="Proteomes" id="UP000250043"/>
    </source>
</evidence>
<dbReference type="AlphaFoldDB" id="A0A8E2DKX6"/>
<evidence type="ECO:0000313" key="2">
    <source>
        <dbReference type="EMBL" id="OCH90942.1"/>
    </source>
</evidence>
<reference evidence="2 3" key="1">
    <citation type="submission" date="2016-07" db="EMBL/GenBank/DDBJ databases">
        <title>Draft genome of the white-rot fungus Obba rivulosa 3A-2.</title>
        <authorList>
            <consortium name="DOE Joint Genome Institute"/>
            <person name="Miettinen O."/>
            <person name="Riley R."/>
            <person name="Acob R."/>
            <person name="Barry K."/>
            <person name="Cullen D."/>
            <person name="De Vries R."/>
            <person name="Hainaut M."/>
            <person name="Hatakka A."/>
            <person name="Henrissat B."/>
            <person name="Hilden K."/>
            <person name="Kuo R."/>
            <person name="Labutti K."/>
            <person name="Lipzen A."/>
            <person name="Makela M.R."/>
            <person name="Sandor L."/>
            <person name="Spatafora J.W."/>
            <person name="Grigoriev I.V."/>
            <person name="Hibbett D.S."/>
        </authorList>
    </citation>
    <scope>NUCLEOTIDE SEQUENCE [LARGE SCALE GENOMIC DNA]</scope>
    <source>
        <strain evidence="2 3">3A-2</strain>
    </source>
</reference>
<evidence type="ECO:0000256" key="1">
    <source>
        <dbReference type="SAM" id="MobiDB-lite"/>
    </source>
</evidence>
<accession>A0A8E2DKX6</accession>
<dbReference type="EMBL" id="KV722394">
    <property type="protein sequence ID" value="OCH90942.1"/>
    <property type="molecule type" value="Genomic_DNA"/>
</dbReference>
<gene>
    <name evidence="2" type="ORF">OBBRIDRAFT_558080</name>
</gene>
<proteinExistence type="predicted"/>
<organism evidence="2 3">
    <name type="scientific">Obba rivulosa</name>
    <dbReference type="NCBI Taxonomy" id="1052685"/>
    <lineage>
        <taxon>Eukaryota</taxon>
        <taxon>Fungi</taxon>
        <taxon>Dikarya</taxon>
        <taxon>Basidiomycota</taxon>
        <taxon>Agaricomycotina</taxon>
        <taxon>Agaricomycetes</taxon>
        <taxon>Polyporales</taxon>
        <taxon>Gelatoporiaceae</taxon>
        <taxon>Obba</taxon>
    </lineage>
</organism>
<sequence>MRSHAWRPRPPPSRSGRSGGGRRPSWLLHRTFTVTAQLQRISQRTPPVSCSTNASCHPLFMFQLMRVRTVRLSVVRSCKRAQNISSRDAPVSDSSALEWRIHYLLVCLLARAAAVHPPAFGLVWLADLGRLTLPW</sequence>
<name>A0A8E2DKX6_9APHY</name>